<dbReference type="Proteomes" id="UP000736335">
    <property type="component" value="Unassembled WGS sequence"/>
</dbReference>
<feature type="region of interest" description="Disordered" evidence="1">
    <location>
        <begin position="1"/>
        <end position="60"/>
    </location>
</feature>
<feature type="compositionally biased region" description="Low complexity" evidence="1">
    <location>
        <begin position="90"/>
        <end position="99"/>
    </location>
</feature>
<reference evidence="2" key="1">
    <citation type="journal article" date="2020" name="Nat. Commun.">
        <title>Large-scale genome sequencing of mycorrhizal fungi provides insights into the early evolution of symbiotic traits.</title>
        <authorList>
            <person name="Miyauchi S."/>
            <person name="Kiss E."/>
            <person name="Kuo A."/>
            <person name="Drula E."/>
            <person name="Kohler A."/>
            <person name="Sanchez-Garcia M."/>
            <person name="Morin E."/>
            <person name="Andreopoulos B."/>
            <person name="Barry K.W."/>
            <person name="Bonito G."/>
            <person name="Buee M."/>
            <person name="Carver A."/>
            <person name="Chen C."/>
            <person name="Cichocki N."/>
            <person name="Clum A."/>
            <person name="Culley D."/>
            <person name="Crous P.W."/>
            <person name="Fauchery L."/>
            <person name="Girlanda M."/>
            <person name="Hayes R.D."/>
            <person name="Keri Z."/>
            <person name="LaButti K."/>
            <person name="Lipzen A."/>
            <person name="Lombard V."/>
            <person name="Magnuson J."/>
            <person name="Maillard F."/>
            <person name="Murat C."/>
            <person name="Nolan M."/>
            <person name="Ohm R.A."/>
            <person name="Pangilinan J."/>
            <person name="Pereira M.F."/>
            <person name="Perotto S."/>
            <person name="Peter M."/>
            <person name="Pfister S."/>
            <person name="Riley R."/>
            <person name="Sitrit Y."/>
            <person name="Stielow J.B."/>
            <person name="Szollosi G."/>
            <person name="Zifcakova L."/>
            <person name="Stursova M."/>
            <person name="Spatafora J.W."/>
            <person name="Tedersoo L."/>
            <person name="Vaario L.M."/>
            <person name="Yamada A."/>
            <person name="Yan M."/>
            <person name="Wang P."/>
            <person name="Xu J."/>
            <person name="Bruns T."/>
            <person name="Baldrian P."/>
            <person name="Vilgalys R."/>
            <person name="Dunand C."/>
            <person name="Henrissat B."/>
            <person name="Grigoriev I.V."/>
            <person name="Hibbett D."/>
            <person name="Nagy L.G."/>
            <person name="Martin F.M."/>
        </authorList>
    </citation>
    <scope>NUCLEOTIDE SEQUENCE</scope>
    <source>
        <strain evidence="2">UH-Tt-Lm1</strain>
    </source>
</reference>
<feature type="compositionally biased region" description="Low complexity" evidence="1">
    <location>
        <begin position="32"/>
        <end position="43"/>
    </location>
</feature>
<proteinExistence type="predicted"/>
<feature type="compositionally biased region" description="Basic and acidic residues" evidence="1">
    <location>
        <begin position="387"/>
        <end position="401"/>
    </location>
</feature>
<dbReference type="AlphaFoldDB" id="A0A9P6H6R7"/>
<feature type="region of interest" description="Disordered" evidence="1">
    <location>
        <begin position="75"/>
        <end position="134"/>
    </location>
</feature>
<evidence type="ECO:0000313" key="2">
    <source>
        <dbReference type="EMBL" id="KAF9780242.1"/>
    </source>
</evidence>
<protein>
    <submittedName>
        <fullName evidence="2">Uncharacterized protein</fullName>
    </submittedName>
</protein>
<feature type="compositionally biased region" description="Basic residues" evidence="1">
    <location>
        <begin position="230"/>
        <end position="241"/>
    </location>
</feature>
<sequence>MAPLGIRNLFSGPSKEPQFNMAGRHPNQDSYMGPGMLPGGLPLDQGREPPTSHWDQQAGLMSRGASVVDYGGLSELNLEDSSGRPITTNPSRSRVSSRPLSRHHSEAEEHEIIHVGRPRSRGRHSSESSSSLEMNRVDNQDILPHSAHEFGLSSRSHRRHDSRHPHDYRRGHSSHRGDYDDRYHRDDRRSYRDHSRSYRDDQYRDRSHRGDRAYRDDHRYHRDDDPYHRERSRSRRRHHSSRYHDQMLDHEGRLPTIIMFDNGRGSYDNAWYIKPGVSPVVFEDVYGNEITRVGDFSNGDPVRREPIVLDQYGGPPPFELMGGYDRHSSKYHMSSHHRSDRDRMVQGSPDSSPVFVNHPGPGRHGMPVNSHYGPHAHPTPMPRSVRRSPDIDRDDFARMDLRGPPSADELHHALDRQLSMRSRARTPAPSPQQAPSMSRAPSRAHSSTSRRSRPAQ</sequence>
<dbReference type="EMBL" id="WIUZ02000017">
    <property type="protein sequence ID" value="KAF9780242.1"/>
    <property type="molecule type" value="Genomic_DNA"/>
</dbReference>
<accession>A0A9P6H6R7</accession>
<evidence type="ECO:0000313" key="3">
    <source>
        <dbReference type="Proteomes" id="UP000736335"/>
    </source>
</evidence>
<name>A0A9P6H6R7_9AGAM</name>
<feature type="compositionally biased region" description="Basic and acidic residues" evidence="1">
    <location>
        <begin position="103"/>
        <end position="114"/>
    </location>
</feature>
<feature type="region of interest" description="Disordered" evidence="1">
    <location>
        <begin position="149"/>
        <end position="248"/>
    </location>
</feature>
<evidence type="ECO:0000256" key="1">
    <source>
        <dbReference type="SAM" id="MobiDB-lite"/>
    </source>
</evidence>
<feature type="compositionally biased region" description="Basic and acidic residues" evidence="1">
    <location>
        <begin position="164"/>
        <end position="229"/>
    </location>
</feature>
<gene>
    <name evidence="2" type="ORF">BJ322DRAFT_324648</name>
</gene>
<feature type="compositionally biased region" description="Low complexity" evidence="1">
    <location>
        <begin position="425"/>
        <end position="447"/>
    </location>
</feature>
<comment type="caution">
    <text evidence="2">The sequence shown here is derived from an EMBL/GenBank/DDBJ whole genome shotgun (WGS) entry which is preliminary data.</text>
</comment>
<dbReference type="OrthoDB" id="3240950at2759"/>
<organism evidence="2 3">
    <name type="scientific">Thelephora terrestris</name>
    <dbReference type="NCBI Taxonomy" id="56493"/>
    <lineage>
        <taxon>Eukaryota</taxon>
        <taxon>Fungi</taxon>
        <taxon>Dikarya</taxon>
        <taxon>Basidiomycota</taxon>
        <taxon>Agaricomycotina</taxon>
        <taxon>Agaricomycetes</taxon>
        <taxon>Thelephorales</taxon>
        <taxon>Thelephoraceae</taxon>
        <taxon>Thelephora</taxon>
    </lineage>
</organism>
<reference evidence="2" key="2">
    <citation type="submission" date="2020-11" db="EMBL/GenBank/DDBJ databases">
        <authorList>
            <consortium name="DOE Joint Genome Institute"/>
            <person name="Kuo A."/>
            <person name="Miyauchi S."/>
            <person name="Kiss E."/>
            <person name="Drula E."/>
            <person name="Kohler A."/>
            <person name="Sanchez-Garcia M."/>
            <person name="Andreopoulos B."/>
            <person name="Barry K.W."/>
            <person name="Bonito G."/>
            <person name="Buee M."/>
            <person name="Carver A."/>
            <person name="Chen C."/>
            <person name="Cichocki N."/>
            <person name="Clum A."/>
            <person name="Culley D."/>
            <person name="Crous P.W."/>
            <person name="Fauchery L."/>
            <person name="Girlanda M."/>
            <person name="Hayes R."/>
            <person name="Keri Z."/>
            <person name="Labutti K."/>
            <person name="Lipzen A."/>
            <person name="Lombard V."/>
            <person name="Magnuson J."/>
            <person name="Maillard F."/>
            <person name="Morin E."/>
            <person name="Murat C."/>
            <person name="Nolan M."/>
            <person name="Ohm R."/>
            <person name="Pangilinan J."/>
            <person name="Pereira M."/>
            <person name="Perotto S."/>
            <person name="Peter M."/>
            <person name="Riley R."/>
            <person name="Sitrit Y."/>
            <person name="Stielow B."/>
            <person name="Szollosi G."/>
            <person name="Zifcakova L."/>
            <person name="Stursova M."/>
            <person name="Spatafora J.W."/>
            <person name="Tedersoo L."/>
            <person name="Vaario L.-M."/>
            <person name="Yamada A."/>
            <person name="Yan M."/>
            <person name="Wang P."/>
            <person name="Xu J."/>
            <person name="Bruns T."/>
            <person name="Baldrian P."/>
            <person name="Vilgalys R."/>
            <person name="Henrissat B."/>
            <person name="Grigoriev I.V."/>
            <person name="Hibbett D."/>
            <person name="Nagy L.G."/>
            <person name="Martin F.M."/>
        </authorList>
    </citation>
    <scope>NUCLEOTIDE SEQUENCE</scope>
    <source>
        <strain evidence="2">UH-Tt-Lm1</strain>
    </source>
</reference>
<feature type="region of interest" description="Disordered" evidence="1">
    <location>
        <begin position="329"/>
        <end position="456"/>
    </location>
</feature>
<keyword evidence="3" id="KW-1185">Reference proteome</keyword>